<comment type="pathway">
    <text evidence="4">Antibiotic biosynthesis; granaticin biosynthesis.</text>
</comment>
<feature type="domain" description="Ketoreductase" evidence="5">
    <location>
        <begin position="16"/>
        <end position="200"/>
    </location>
</feature>
<evidence type="ECO:0000256" key="1">
    <source>
        <dbReference type="ARBA" id="ARBA00006484"/>
    </source>
</evidence>
<evidence type="ECO:0000256" key="3">
    <source>
        <dbReference type="ARBA" id="ARBA00023194"/>
    </source>
</evidence>
<comment type="similarity">
    <text evidence="1">Belongs to the short-chain dehydrogenases/reductases (SDR) family.</text>
</comment>
<dbReference type="Pfam" id="PF13561">
    <property type="entry name" value="adh_short_C2"/>
    <property type="match status" value="1"/>
</dbReference>
<dbReference type="SMART" id="SM00822">
    <property type="entry name" value="PKS_KR"/>
    <property type="match status" value="1"/>
</dbReference>
<organism evidence="6 7">
    <name type="scientific">Streptomyces violaceoruber</name>
    <dbReference type="NCBI Taxonomy" id="1935"/>
    <lineage>
        <taxon>Bacteria</taxon>
        <taxon>Bacillati</taxon>
        <taxon>Actinomycetota</taxon>
        <taxon>Actinomycetes</taxon>
        <taxon>Kitasatosporales</taxon>
        <taxon>Streptomycetaceae</taxon>
        <taxon>Streptomyces</taxon>
        <taxon>Streptomyces violaceoruber group</taxon>
    </lineage>
</organism>
<dbReference type="GO" id="GO:0016491">
    <property type="term" value="F:oxidoreductase activity"/>
    <property type="evidence" value="ECO:0007669"/>
    <property type="project" value="UniProtKB-KW"/>
</dbReference>
<dbReference type="AlphaFoldDB" id="A0A1V0UIV4"/>
<dbReference type="InterPro" id="IPR036291">
    <property type="entry name" value="NAD(P)-bd_dom_sf"/>
</dbReference>
<dbReference type="PRINTS" id="PR00080">
    <property type="entry name" value="SDRFAMILY"/>
</dbReference>
<dbReference type="InterPro" id="IPR057326">
    <property type="entry name" value="KR_dom"/>
</dbReference>
<accession>A0A1V0UIV4</accession>
<proteinExistence type="inferred from homology"/>
<reference evidence="6 7" key="1">
    <citation type="submission" date="2017-03" db="EMBL/GenBank/DDBJ databases">
        <title>Complete Genome Sequence of a natural compounds producer, Streptomyces violaceus S21.</title>
        <authorList>
            <person name="Zhong C."/>
            <person name="Zhao Z."/>
            <person name="Fu J."/>
            <person name="Zong G."/>
            <person name="Qin R."/>
            <person name="Cao G."/>
        </authorList>
    </citation>
    <scope>NUCLEOTIDE SEQUENCE [LARGE SCALE GENOMIC DNA]</scope>
    <source>
        <strain evidence="6 7">S21</strain>
    </source>
</reference>
<evidence type="ECO:0000313" key="6">
    <source>
        <dbReference type="EMBL" id="ARF65101.1"/>
    </source>
</evidence>
<sequence length="255" mass="25404">MSSTLSPAVPTGLTGRAALVTGGSRGIGAATALRLARDGADVAVTYVQDEAAAHAVVAEIEGFGRRGVALRCDAADAGAAADAVHRAADALGRLDVLVNNAGIGLLAPIGELTGEQVDRTLTVNVRAVFLACRAAAERLADGGRIVSVGTALTRYTGGPGSTLYGLSKSALTGLTKPLARELGPRGITVNLVQPGPVDTDLNPADGPLAEGQRAATSLGRFGTAEEVASLIAYLASAEAGFITGTELVVDGGHAA</sequence>
<keyword evidence="2" id="KW-0560">Oxidoreductase</keyword>
<dbReference type="PANTHER" id="PTHR43639:SF1">
    <property type="entry name" value="SHORT-CHAIN DEHYDROGENASE_REDUCTASE FAMILY PROTEIN"/>
    <property type="match status" value="1"/>
</dbReference>
<dbReference type="STRING" id="1935.B1H20_29600"/>
<dbReference type="SUPFAM" id="SSF51735">
    <property type="entry name" value="NAD(P)-binding Rossmann-fold domains"/>
    <property type="match status" value="1"/>
</dbReference>
<evidence type="ECO:0000313" key="7">
    <source>
        <dbReference type="Proteomes" id="UP000192445"/>
    </source>
</evidence>
<dbReference type="InterPro" id="IPR002347">
    <property type="entry name" value="SDR_fam"/>
</dbReference>
<dbReference type="PANTHER" id="PTHR43639">
    <property type="entry name" value="OXIDOREDUCTASE, SHORT-CHAIN DEHYDROGENASE/REDUCTASE FAMILY (AFU_ORTHOLOGUE AFUA_5G02870)"/>
    <property type="match status" value="1"/>
</dbReference>
<dbReference type="Gene3D" id="3.40.50.720">
    <property type="entry name" value="NAD(P)-binding Rossmann-like Domain"/>
    <property type="match status" value="1"/>
</dbReference>
<dbReference type="Proteomes" id="UP000192445">
    <property type="component" value="Chromosome"/>
</dbReference>
<dbReference type="OrthoDB" id="154414at2"/>
<dbReference type="GO" id="GO:0017000">
    <property type="term" value="P:antibiotic biosynthetic process"/>
    <property type="evidence" value="ECO:0007669"/>
    <property type="project" value="UniProtKB-KW"/>
</dbReference>
<name>A0A1V0UIV4_STRVN</name>
<dbReference type="RefSeq" id="WP_083193554.1">
    <property type="nucleotide sequence ID" value="NZ_CP020570.1"/>
</dbReference>
<evidence type="ECO:0000259" key="5">
    <source>
        <dbReference type="SMART" id="SM00822"/>
    </source>
</evidence>
<protein>
    <submittedName>
        <fullName evidence="6">Oxidoreductase</fullName>
    </submittedName>
</protein>
<dbReference type="FunFam" id="3.40.50.720:FF:000084">
    <property type="entry name" value="Short-chain dehydrogenase reductase"/>
    <property type="match status" value="1"/>
</dbReference>
<evidence type="ECO:0000256" key="4">
    <source>
        <dbReference type="ARBA" id="ARBA00060574"/>
    </source>
</evidence>
<gene>
    <name evidence="6" type="ORF">B1H20_29600</name>
</gene>
<dbReference type="EMBL" id="CP020570">
    <property type="protein sequence ID" value="ARF65101.1"/>
    <property type="molecule type" value="Genomic_DNA"/>
</dbReference>
<evidence type="ECO:0000256" key="2">
    <source>
        <dbReference type="ARBA" id="ARBA00023002"/>
    </source>
</evidence>
<keyword evidence="3" id="KW-0045">Antibiotic biosynthesis</keyword>
<dbReference type="KEGG" id="svu:B1H20_29600"/>
<dbReference type="PRINTS" id="PR00081">
    <property type="entry name" value="GDHRDH"/>
</dbReference>